<dbReference type="EMBL" id="RFLX01000007">
    <property type="protein sequence ID" value="RMI24854.1"/>
    <property type="molecule type" value="Genomic_DNA"/>
</dbReference>
<dbReference type="PANTHER" id="PTHR28641:SF1">
    <property type="entry name" value="MALONYL-COA DECARBOXYLASE, MITOCHONDRIAL"/>
    <property type="match status" value="1"/>
</dbReference>
<dbReference type="InterPro" id="IPR038351">
    <property type="entry name" value="MCD_N_sf"/>
</dbReference>
<organism evidence="3 6">
    <name type="scientific">Teichococcus wenyumeiae</name>
    <dbReference type="NCBI Taxonomy" id="2478470"/>
    <lineage>
        <taxon>Bacteria</taxon>
        <taxon>Pseudomonadati</taxon>
        <taxon>Pseudomonadota</taxon>
        <taxon>Alphaproteobacteria</taxon>
        <taxon>Acetobacterales</taxon>
        <taxon>Roseomonadaceae</taxon>
        <taxon>Roseomonas</taxon>
    </lineage>
</organism>
<comment type="caution">
    <text evidence="3">The sequence shown here is derived from an EMBL/GenBank/DDBJ whole genome shotgun (WGS) entry which is preliminary data.</text>
</comment>
<reference evidence="3 6" key="1">
    <citation type="submission" date="2018-09" db="EMBL/GenBank/DDBJ databases">
        <title>Roseomonas sp. nov., isolated from feces of Tibetan antelopes in the Qinghai-Tibet plateau, China.</title>
        <authorList>
            <person name="Tian Z."/>
        </authorList>
    </citation>
    <scope>NUCLEOTIDE SEQUENCE [LARGE SCALE GENOMIC DNA]</scope>
    <source>
        <strain evidence="4 5">Z23</strain>
        <strain evidence="3 6">Z24</strain>
    </source>
</reference>
<dbReference type="Proteomes" id="UP000274097">
    <property type="component" value="Unassembled WGS sequence"/>
</dbReference>
<name>A0A3A9J927_9PROT</name>
<dbReference type="RefSeq" id="WP_120641106.1">
    <property type="nucleotide sequence ID" value="NZ_RAQU01000340.1"/>
</dbReference>
<dbReference type="InterPro" id="IPR035372">
    <property type="entry name" value="MCD_N"/>
</dbReference>
<protein>
    <submittedName>
        <fullName evidence="3">Malonyl-CoA decarboxylase</fullName>
    </submittedName>
</protein>
<dbReference type="InterPro" id="IPR007956">
    <property type="entry name" value="Malonyl_CoA_deC_C"/>
</dbReference>
<dbReference type="InterPro" id="IPR038917">
    <property type="entry name" value="Malonyl_CoA_deC"/>
</dbReference>
<evidence type="ECO:0000259" key="1">
    <source>
        <dbReference type="Pfam" id="PF05292"/>
    </source>
</evidence>
<evidence type="ECO:0000313" key="4">
    <source>
        <dbReference type="EMBL" id="RMI24854.1"/>
    </source>
</evidence>
<dbReference type="InterPro" id="IPR042303">
    <property type="entry name" value="Malonyl_CoA_deC_C_sf"/>
</dbReference>
<evidence type="ECO:0000313" key="3">
    <source>
        <dbReference type="EMBL" id="RKK01125.1"/>
    </source>
</evidence>
<feature type="domain" description="Malonyl-CoA decarboxylase C-terminal" evidence="1">
    <location>
        <begin position="176"/>
        <end position="433"/>
    </location>
</feature>
<accession>A0A3A9J927</accession>
<dbReference type="Pfam" id="PF17408">
    <property type="entry name" value="MCD_N"/>
    <property type="match status" value="1"/>
</dbReference>
<dbReference type="InParanoid" id="A0A3A9J927"/>
<dbReference type="AlphaFoldDB" id="A0A3A9J927"/>
<dbReference type="GO" id="GO:0050080">
    <property type="term" value="F:malonyl-CoA decarboxylase activity"/>
    <property type="evidence" value="ECO:0007669"/>
    <property type="project" value="InterPro"/>
</dbReference>
<dbReference type="Pfam" id="PF05292">
    <property type="entry name" value="MCD"/>
    <property type="match status" value="1"/>
</dbReference>
<dbReference type="GO" id="GO:0006633">
    <property type="term" value="P:fatty acid biosynthetic process"/>
    <property type="evidence" value="ECO:0007669"/>
    <property type="project" value="InterPro"/>
</dbReference>
<gene>
    <name evidence="3" type="ORF">D6Z83_26660</name>
    <name evidence="4" type="ORF">EBE87_11990</name>
</gene>
<evidence type="ECO:0000313" key="6">
    <source>
        <dbReference type="Proteomes" id="UP000278036"/>
    </source>
</evidence>
<dbReference type="Proteomes" id="UP000278036">
    <property type="component" value="Unassembled WGS sequence"/>
</dbReference>
<feature type="domain" description="Malonyl-CoA decarboxylase N-terminal" evidence="2">
    <location>
        <begin position="86"/>
        <end position="173"/>
    </location>
</feature>
<dbReference type="Gene3D" id="3.40.630.150">
    <property type="entry name" value="Malonyl-CoA decarboxylase, catalytic domain"/>
    <property type="match status" value="1"/>
</dbReference>
<dbReference type="EMBL" id="RAQU01000340">
    <property type="protein sequence ID" value="RKK01125.1"/>
    <property type="molecule type" value="Genomic_DNA"/>
</dbReference>
<evidence type="ECO:0000259" key="2">
    <source>
        <dbReference type="Pfam" id="PF17408"/>
    </source>
</evidence>
<dbReference type="Gene3D" id="1.20.140.90">
    <property type="entry name" value="Malonyl-CoA decarboxylase, oligemerization domain"/>
    <property type="match status" value="1"/>
</dbReference>
<proteinExistence type="predicted"/>
<sequence>MSDVAVAEVGLFDRAWKRVSLLWRDMAASVGSPTADASWEGRMRACLEARGGEVSARARAAGLAQSYQTAPEAVDKLAFFQALAGFDSDFKAVEAAMGAVSAAQDTASRAAAKAKLRQALEPPRLKLLTQFTTIPDGMKFLVDMRADLMLLMGHDPMLQALERDMRGLLANWFDLGFLELRRIDWSSPAALLEKLVGYEAVHKIRTWRDLKNRLDSDRRCYAFFHPRMPEEPLIFVEVALVQGLSGSVQKLLDEKAPVLDPRMADTAIFYSINNCQRGLDGISFGNSLIKRVVTLLAEELRGLKTFSTLSPIPGFRRWLEEQKDAPDLLTEEEAKSLTEAAGTPDGNAAIALVLAARRPLALPWIGKAEPVLTRLCARYLVLETGKDGRRARDPVGHFHLSNGARVERVNWRGDTSEKGLKESLGFMVNYLYDPAKIEEYHEGYVGEGSRPATTALRRLARGSR</sequence>
<dbReference type="PANTHER" id="PTHR28641">
    <property type="match status" value="1"/>
</dbReference>
<keyword evidence="5" id="KW-1185">Reference proteome</keyword>
<dbReference type="OrthoDB" id="5292736at2"/>
<evidence type="ECO:0000313" key="5">
    <source>
        <dbReference type="Proteomes" id="UP000274097"/>
    </source>
</evidence>